<feature type="domain" description="Pyridoxamine 5'-phosphate oxidase-like" evidence="1">
    <location>
        <begin position="10"/>
        <end position="129"/>
    </location>
</feature>
<name>A0ABN8HAL5_9LACO</name>
<dbReference type="InterPro" id="IPR055196">
    <property type="entry name" value="Putative_PNPOx_2"/>
</dbReference>
<reference evidence="2" key="1">
    <citation type="submission" date="2022-03" db="EMBL/GenBank/DDBJ databases">
        <authorList>
            <person name="Hettiarachchi G."/>
        </authorList>
    </citation>
    <scope>NUCLEOTIDE SEQUENCE</scope>
    <source>
        <strain evidence="2">LMG 32447</strain>
    </source>
</reference>
<dbReference type="EMBL" id="CAKOEU010000008">
    <property type="protein sequence ID" value="CAH1857008.1"/>
    <property type="molecule type" value="Genomic_DNA"/>
</dbReference>
<dbReference type="InterPro" id="IPR012349">
    <property type="entry name" value="Split_barrel_FMN-bd"/>
</dbReference>
<sequence>MTLFEEYMQAAKGLVVISTAADNQPSSRLMGFAPDPQQPNVWYLVSQPDATKVKELAQNERVAILTLLNENGARIESNQATMAPSEKQWSEVASYFKAPIFSKMHPHPEEEILYQLTIHSARLASYAGNENVTFD</sequence>
<evidence type="ECO:0000313" key="3">
    <source>
        <dbReference type="Proteomes" id="UP000838102"/>
    </source>
</evidence>
<dbReference type="SUPFAM" id="SSF50475">
    <property type="entry name" value="FMN-binding split barrel"/>
    <property type="match status" value="1"/>
</dbReference>
<organism evidence="2 3">
    <name type="scientific">Convivina praedatoris</name>
    <dbReference type="NCBI Taxonomy" id="2880963"/>
    <lineage>
        <taxon>Bacteria</taxon>
        <taxon>Bacillati</taxon>
        <taxon>Bacillota</taxon>
        <taxon>Bacilli</taxon>
        <taxon>Lactobacillales</taxon>
        <taxon>Lactobacillaceae</taxon>
        <taxon>Convivina</taxon>
    </lineage>
</organism>
<dbReference type="Proteomes" id="UP000838102">
    <property type="component" value="Unassembled WGS sequence"/>
</dbReference>
<keyword evidence="3" id="KW-1185">Reference proteome</keyword>
<dbReference type="Gene3D" id="2.30.110.10">
    <property type="entry name" value="Electron Transport, Fmn-binding Protein, Chain A"/>
    <property type="match status" value="1"/>
</dbReference>
<accession>A0ABN8HAL5</accession>
<gene>
    <name evidence="2" type="ORF">LMG032447_01419</name>
</gene>
<protein>
    <recommendedName>
        <fullName evidence="1">Pyridoxamine 5'-phosphate oxidase-like domain-containing protein</fullName>
    </recommendedName>
</protein>
<proteinExistence type="predicted"/>
<evidence type="ECO:0000259" key="1">
    <source>
        <dbReference type="Pfam" id="PF22696"/>
    </source>
</evidence>
<evidence type="ECO:0000313" key="2">
    <source>
        <dbReference type="EMBL" id="CAH1857008.1"/>
    </source>
</evidence>
<dbReference type="RefSeq" id="WP_248706744.1">
    <property type="nucleotide sequence ID" value="NZ_CAKOET010000006.1"/>
</dbReference>
<dbReference type="Pfam" id="PF22696">
    <property type="entry name" value="Putative_PNPOx_2"/>
    <property type="match status" value="1"/>
</dbReference>
<comment type="caution">
    <text evidence="2">The sequence shown here is derived from an EMBL/GenBank/DDBJ whole genome shotgun (WGS) entry which is preliminary data.</text>
</comment>